<evidence type="ECO:0000256" key="3">
    <source>
        <dbReference type="ARBA" id="ARBA00023002"/>
    </source>
</evidence>
<dbReference type="PANTHER" id="PTHR16557">
    <property type="entry name" value="ALKYLATED DNA REPAIR PROTEIN ALKB-RELATED"/>
    <property type="match status" value="1"/>
</dbReference>
<feature type="binding site" evidence="5">
    <location>
        <position position="195"/>
    </location>
    <ligand>
        <name>Fe cation</name>
        <dbReference type="ChEBI" id="CHEBI:24875"/>
        <note>catalytic</note>
    </ligand>
</feature>
<dbReference type="AlphaFoldDB" id="A0AAW1DL72"/>
<evidence type="ECO:0000256" key="1">
    <source>
        <dbReference type="ARBA" id="ARBA00022723"/>
    </source>
</evidence>
<protein>
    <recommendedName>
        <fullName evidence="6">Fe2OG dioxygenase domain-containing protein</fullName>
    </recommendedName>
</protein>
<dbReference type="GO" id="GO:0008198">
    <property type="term" value="F:ferrous iron binding"/>
    <property type="evidence" value="ECO:0007669"/>
    <property type="project" value="TreeGrafter"/>
</dbReference>
<reference evidence="7 8" key="1">
    <citation type="submission" date="2022-12" db="EMBL/GenBank/DDBJ databases">
        <title>Chromosome-level genome assembly of true bugs.</title>
        <authorList>
            <person name="Ma L."/>
            <person name="Li H."/>
        </authorList>
    </citation>
    <scope>NUCLEOTIDE SEQUENCE [LARGE SCALE GENOMIC DNA]</scope>
    <source>
        <strain evidence="7">Lab_2022b</strain>
    </source>
</reference>
<feature type="domain" description="Fe2OG dioxygenase" evidence="6">
    <location>
        <begin position="175"/>
        <end position="294"/>
    </location>
</feature>
<dbReference type="Pfam" id="PF13532">
    <property type="entry name" value="2OG-FeII_Oxy_2"/>
    <property type="match status" value="1"/>
</dbReference>
<name>A0AAW1DL72_9HEMI</name>
<keyword evidence="2" id="KW-0223">Dioxygenase</keyword>
<dbReference type="GO" id="GO:0005634">
    <property type="term" value="C:nucleus"/>
    <property type="evidence" value="ECO:0007669"/>
    <property type="project" value="TreeGrafter"/>
</dbReference>
<dbReference type="EMBL" id="JAPXFL010000001">
    <property type="protein sequence ID" value="KAK9511693.1"/>
    <property type="molecule type" value="Genomic_DNA"/>
</dbReference>
<dbReference type="SUPFAM" id="SSF51197">
    <property type="entry name" value="Clavaminate synthase-like"/>
    <property type="match status" value="1"/>
</dbReference>
<dbReference type="PROSITE" id="PS51471">
    <property type="entry name" value="FE2OG_OXY"/>
    <property type="match status" value="1"/>
</dbReference>
<dbReference type="GO" id="GO:0005737">
    <property type="term" value="C:cytoplasm"/>
    <property type="evidence" value="ECO:0007669"/>
    <property type="project" value="TreeGrafter"/>
</dbReference>
<comment type="cofactor">
    <cofactor evidence="5">
        <name>Fe(2+)</name>
        <dbReference type="ChEBI" id="CHEBI:29033"/>
    </cofactor>
    <text evidence="5">Binds 1 Fe(2+) ion per subunit.</text>
</comment>
<dbReference type="InterPro" id="IPR037151">
    <property type="entry name" value="AlkB-like_sf"/>
</dbReference>
<evidence type="ECO:0000313" key="8">
    <source>
        <dbReference type="Proteomes" id="UP001461498"/>
    </source>
</evidence>
<dbReference type="InterPro" id="IPR027450">
    <property type="entry name" value="AlkB-like"/>
</dbReference>
<dbReference type="GO" id="GO:0035515">
    <property type="term" value="F:oxidative RNA demethylase activity"/>
    <property type="evidence" value="ECO:0007669"/>
    <property type="project" value="TreeGrafter"/>
</dbReference>
<dbReference type="InterPro" id="IPR004574">
    <property type="entry name" value="Alkb"/>
</dbReference>
<evidence type="ECO:0000259" key="6">
    <source>
        <dbReference type="PROSITE" id="PS51471"/>
    </source>
</evidence>
<feature type="binding site" evidence="5">
    <location>
        <position position="193"/>
    </location>
    <ligand>
        <name>Fe cation</name>
        <dbReference type="ChEBI" id="CHEBI:24875"/>
        <note>catalytic</note>
    </ligand>
</feature>
<dbReference type="Gene3D" id="2.60.120.590">
    <property type="entry name" value="Alpha-ketoglutarate-dependent dioxygenase AlkB-like"/>
    <property type="match status" value="1"/>
</dbReference>
<dbReference type="GO" id="GO:0035516">
    <property type="term" value="F:broad specificity oxidative DNA demethylase activity"/>
    <property type="evidence" value="ECO:0007669"/>
    <property type="project" value="TreeGrafter"/>
</dbReference>
<accession>A0AAW1DL72</accession>
<gene>
    <name evidence="7" type="ORF">O3M35_000306</name>
</gene>
<evidence type="ECO:0000256" key="2">
    <source>
        <dbReference type="ARBA" id="ARBA00022964"/>
    </source>
</evidence>
<organism evidence="7 8">
    <name type="scientific">Rhynocoris fuscipes</name>
    <dbReference type="NCBI Taxonomy" id="488301"/>
    <lineage>
        <taxon>Eukaryota</taxon>
        <taxon>Metazoa</taxon>
        <taxon>Ecdysozoa</taxon>
        <taxon>Arthropoda</taxon>
        <taxon>Hexapoda</taxon>
        <taxon>Insecta</taxon>
        <taxon>Pterygota</taxon>
        <taxon>Neoptera</taxon>
        <taxon>Paraneoptera</taxon>
        <taxon>Hemiptera</taxon>
        <taxon>Heteroptera</taxon>
        <taxon>Panheteroptera</taxon>
        <taxon>Cimicomorpha</taxon>
        <taxon>Reduviidae</taxon>
        <taxon>Harpactorinae</taxon>
        <taxon>Harpactorini</taxon>
        <taxon>Rhynocoris</taxon>
    </lineage>
</organism>
<feature type="binding site" evidence="5">
    <location>
        <position position="246"/>
    </location>
    <ligand>
        <name>Fe cation</name>
        <dbReference type="ChEBI" id="CHEBI:24875"/>
        <note>catalytic</note>
    </ligand>
</feature>
<dbReference type="GO" id="GO:0035513">
    <property type="term" value="P:oxidative RNA demethylation"/>
    <property type="evidence" value="ECO:0007669"/>
    <property type="project" value="TreeGrafter"/>
</dbReference>
<evidence type="ECO:0000256" key="4">
    <source>
        <dbReference type="ARBA" id="ARBA00023004"/>
    </source>
</evidence>
<sequence>MFKVLFKQYKSKCSPVSLDNVIKPEDLPDGVQIKQPSSLNESEVAFEKLGLIPPTEWKIFQITSQSGLLFVKNPFTWEGQRFWINKCIVEYPQQPNKTNLDAHGLLCPGENWWKICQTDDFRKKILLKKLRWITLGYHHNWDTKVYSEQSKTKMPEELVSLGKLCAKVTGGWDLTPEAAIINFYHFGSTLSGHIDHSEPNVEAPIFSFSFGGRAIFLIENSNNTSAILLESGDLVIMSGQSRLAMHGVPRIMEPLHPYPWNPLDSLNQEIDDWDPSINDYVTSARININLRQVLKPGHSTLG</sequence>
<keyword evidence="4 5" id="KW-0408">Iron</keyword>
<evidence type="ECO:0000313" key="7">
    <source>
        <dbReference type="EMBL" id="KAK9511693.1"/>
    </source>
</evidence>
<keyword evidence="3" id="KW-0560">Oxidoreductase</keyword>
<dbReference type="InterPro" id="IPR005123">
    <property type="entry name" value="Oxoglu/Fe-dep_dioxygenase_dom"/>
</dbReference>
<comment type="caution">
    <text evidence="7">The sequence shown here is derived from an EMBL/GenBank/DDBJ whole genome shotgun (WGS) entry which is preliminary data.</text>
</comment>
<dbReference type="Proteomes" id="UP001461498">
    <property type="component" value="Unassembled WGS sequence"/>
</dbReference>
<proteinExistence type="predicted"/>
<dbReference type="EMBL" id="JAPXFL010000001">
    <property type="protein sequence ID" value="KAK9511692.1"/>
    <property type="molecule type" value="Genomic_DNA"/>
</dbReference>
<dbReference type="PANTHER" id="PTHR16557:SF2">
    <property type="entry name" value="NUCLEIC ACID DIOXYGENASE ALKBH1"/>
    <property type="match status" value="1"/>
</dbReference>
<keyword evidence="1 5" id="KW-0479">Metal-binding</keyword>
<evidence type="ECO:0000256" key="5">
    <source>
        <dbReference type="PIRSR" id="PIRSR604574-2"/>
    </source>
</evidence>
<keyword evidence="8" id="KW-1185">Reference proteome</keyword>